<dbReference type="PANTHER" id="PTHR32089">
    <property type="entry name" value="METHYL-ACCEPTING CHEMOTAXIS PROTEIN MCPB"/>
    <property type="match status" value="1"/>
</dbReference>
<evidence type="ECO:0000256" key="1">
    <source>
        <dbReference type="ARBA" id="ARBA00004370"/>
    </source>
</evidence>
<dbReference type="KEGG" id="hco:LOKO_02135"/>
<dbReference type="Pfam" id="PF00015">
    <property type="entry name" value="MCPsignal"/>
    <property type="match status" value="1"/>
</dbReference>
<evidence type="ECO:0000313" key="9">
    <source>
        <dbReference type="Proteomes" id="UP000063387"/>
    </source>
</evidence>
<keyword evidence="6" id="KW-0812">Transmembrane</keyword>
<organism evidence="8 9">
    <name type="scientific">Halomonas chromatireducens</name>
    <dbReference type="NCBI Taxonomy" id="507626"/>
    <lineage>
        <taxon>Bacteria</taxon>
        <taxon>Pseudomonadati</taxon>
        <taxon>Pseudomonadota</taxon>
        <taxon>Gammaproteobacteria</taxon>
        <taxon>Oceanospirillales</taxon>
        <taxon>Halomonadaceae</taxon>
        <taxon>Halomonas</taxon>
    </lineage>
</organism>
<keyword evidence="5" id="KW-0175">Coiled coil</keyword>
<dbReference type="GO" id="GO:0006935">
    <property type="term" value="P:chemotaxis"/>
    <property type="evidence" value="ECO:0007669"/>
    <property type="project" value="UniProtKB-ARBA"/>
</dbReference>
<dbReference type="PATRIC" id="fig|507626.3.peg.2127"/>
<comment type="similarity">
    <text evidence="3">Belongs to the methyl-accepting chemotaxis (MCP) protein family.</text>
</comment>
<dbReference type="EMBL" id="CP014226">
    <property type="protein sequence ID" value="AMD01198.1"/>
    <property type="molecule type" value="Genomic_DNA"/>
</dbReference>
<dbReference type="AlphaFoldDB" id="A0A0X8HEJ4"/>
<reference evidence="8 9" key="2">
    <citation type="submission" date="2016-02" db="EMBL/GenBank/DDBJ databases">
        <authorList>
            <person name="Wen L."/>
            <person name="He K."/>
            <person name="Yang H."/>
        </authorList>
    </citation>
    <scope>NUCLEOTIDE SEQUENCE [LARGE SCALE GENOMIC DNA]</scope>
    <source>
        <strain evidence="8 9">AGD 8-3</strain>
    </source>
</reference>
<keyword evidence="6" id="KW-0472">Membrane</keyword>
<dbReference type="Gene3D" id="1.10.287.950">
    <property type="entry name" value="Methyl-accepting chemotaxis protein"/>
    <property type="match status" value="1"/>
</dbReference>
<evidence type="ECO:0000256" key="6">
    <source>
        <dbReference type="SAM" id="Phobius"/>
    </source>
</evidence>
<evidence type="ECO:0000256" key="3">
    <source>
        <dbReference type="ARBA" id="ARBA00029447"/>
    </source>
</evidence>
<dbReference type="STRING" id="507626.LOKO_02135"/>
<evidence type="ECO:0000259" key="7">
    <source>
        <dbReference type="PROSITE" id="PS50111"/>
    </source>
</evidence>
<dbReference type="SMART" id="SM00283">
    <property type="entry name" value="MA"/>
    <property type="match status" value="1"/>
</dbReference>
<dbReference type="GO" id="GO:0016020">
    <property type="term" value="C:membrane"/>
    <property type="evidence" value="ECO:0007669"/>
    <property type="project" value="UniProtKB-SubCell"/>
</dbReference>
<dbReference type="Proteomes" id="UP000063387">
    <property type="component" value="Chromosome"/>
</dbReference>
<protein>
    <submittedName>
        <fullName evidence="8">Methyl-accepting chemotaxis protein 1</fullName>
    </submittedName>
</protein>
<dbReference type="SUPFAM" id="SSF58104">
    <property type="entry name" value="Methyl-accepting chemotaxis protein (MCP) signaling domain"/>
    <property type="match status" value="1"/>
</dbReference>
<evidence type="ECO:0000256" key="4">
    <source>
        <dbReference type="PROSITE-ProRule" id="PRU00284"/>
    </source>
</evidence>
<feature type="domain" description="Methyl-accepting transducer" evidence="7">
    <location>
        <begin position="87"/>
        <end position="323"/>
    </location>
</feature>
<dbReference type="GO" id="GO:0007165">
    <property type="term" value="P:signal transduction"/>
    <property type="evidence" value="ECO:0007669"/>
    <property type="project" value="UniProtKB-KW"/>
</dbReference>
<proteinExistence type="inferred from homology"/>
<keyword evidence="9" id="KW-1185">Reference proteome</keyword>
<name>A0A0X8HEJ4_9GAMM</name>
<evidence type="ECO:0000256" key="5">
    <source>
        <dbReference type="SAM" id="Coils"/>
    </source>
</evidence>
<dbReference type="RefSeq" id="WP_235588841.1">
    <property type="nucleotide sequence ID" value="NZ_CP014226.1"/>
</dbReference>
<sequence length="530" mass="57150">MRILLFLLAAVSLAAGVFLSNDPGSGWQAYLGLVLGVLAGGLLALTGVASVYSANADTLEAQGVKALLPATRDYLSLRRMAHGLIRQASNTAIASAEVSHHADRMDQRLERQGHTVREASASMASITSAIEQVAASAANVATLASRSRDASHVSREALGQVIEEMQALAERSEEALELLNLLSQKADSVRHVTSLIEEIAEQTNLLSLNASIEAARAGEHGRGFAVVAGEVRQLAGRTADATRNVEALVGDIGDSSHRVVDTIGHLMQRVGDRAKEMSKVGEQLTEMTGNFDQVESEIRSIAVAMEDTNQHSQRVAGTLTTLEGETEQGTHDMHGLASQARSLMEGAEAVDGALAQQRLEGRHQQVFEAARQAAGNLGSLLDSAIKRGELDEQTLFQATYTPIPGTNPQQHMTAFVSYTDEHFPAIQEPLLERLGVAYAIGIDRRGYIPTHNQGVSQPPTGDYDHDLKFCRNRRIYEDPTGQRCGSHEKALLLQTYKRDTGEIMHDLSVPIYVGGKHWGGFRVGYKPEAA</sequence>
<dbReference type="InterPro" id="IPR004089">
    <property type="entry name" value="MCPsignal_dom"/>
</dbReference>
<evidence type="ECO:0000256" key="2">
    <source>
        <dbReference type="ARBA" id="ARBA00023224"/>
    </source>
</evidence>
<dbReference type="PROSITE" id="PS50111">
    <property type="entry name" value="CHEMOTAXIS_TRANSDUC_2"/>
    <property type="match status" value="1"/>
</dbReference>
<gene>
    <name evidence="8" type="primary">mcp1</name>
    <name evidence="8" type="ORF">LOKO_02135</name>
</gene>
<comment type="subcellular location">
    <subcellularLocation>
        <location evidence="1">Membrane</location>
    </subcellularLocation>
</comment>
<keyword evidence="6" id="KW-1133">Transmembrane helix</keyword>
<dbReference type="PANTHER" id="PTHR32089:SF120">
    <property type="entry name" value="METHYL-ACCEPTING CHEMOTAXIS PROTEIN TLPQ"/>
    <property type="match status" value="1"/>
</dbReference>
<feature type="coiled-coil region" evidence="5">
    <location>
        <begin position="155"/>
        <end position="185"/>
    </location>
</feature>
<evidence type="ECO:0000313" key="8">
    <source>
        <dbReference type="EMBL" id="AMD01198.1"/>
    </source>
</evidence>
<feature type="transmembrane region" description="Helical" evidence="6">
    <location>
        <begin position="29"/>
        <end position="52"/>
    </location>
</feature>
<dbReference type="CDD" id="cd11386">
    <property type="entry name" value="MCP_signal"/>
    <property type="match status" value="1"/>
</dbReference>
<reference evidence="8 9" key="1">
    <citation type="journal article" date="2016" name="Genome Announc.">
        <title>Draft Genome Sequence of 'Halomonas chromatireducens' Strain AGD 8-3, a Haloalkaliphilic Chromate- and Selenite-Reducing Gammaproteobacterium.</title>
        <authorList>
            <person name="Sharko F.S."/>
            <person name="Shapovalova A.A."/>
            <person name="Tsygankova S.V."/>
            <person name="Komova A.V."/>
            <person name="Boulygina E.S."/>
            <person name="Teslyuk A.B."/>
            <person name="Gotovtsev P.M."/>
            <person name="Namsaraev Z.B."/>
            <person name="Khijniak T.V."/>
            <person name="Nedoluzhko A.V."/>
            <person name="Vasilov R.G."/>
        </authorList>
    </citation>
    <scope>NUCLEOTIDE SEQUENCE [LARGE SCALE GENOMIC DNA]</scope>
    <source>
        <strain evidence="8 9">AGD 8-3</strain>
    </source>
</reference>
<keyword evidence="2 4" id="KW-0807">Transducer</keyword>
<accession>A0A0X8HEJ4</accession>